<dbReference type="eggNOG" id="ENOG502QUPY">
    <property type="taxonomic scope" value="Eukaryota"/>
</dbReference>
<proteinExistence type="inferred from homology"/>
<comment type="similarity">
    <text evidence="1">Belongs to the HEBP family.</text>
</comment>
<dbReference type="InterPro" id="IPR011256">
    <property type="entry name" value="Reg_factor_effector_dom_sf"/>
</dbReference>
<accession>M1CN40</accession>
<protein>
    <submittedName>
        <fullName evidence="3">Heme-binding protein</fullName>
    </submittedName>
</protein>
<reference evidence="3" key="2">
    <citation type="submission" date="2015-06" db="UniProtKB">
        <authorList>
            <consortium name="EnsemblPlants"/>
        </authorList>
    </citation>
    <scope>IDENTIFICATION</scope>
    <source>
        <strain evidence="3">DM1-3 516 R44</strain>
    </source>
</reference>
<dbReference type="Proteomes" id="UP000011115">
    <property type="component" value="Unassembled WGS sequence"/>
</dbReference>
<evidence type="ECO:0000256" key="2">
    <source>
        <dbReference type="SAM" id="SignalP"/>
    </source>
</evidence>
<dbReference type="Gramene" id="PGSC0003DMT400071037">
    <property type="protein sequence ID" value="PGSC0003DMT400071037"/>
    <property type="gene ID" value="PGSC0003DMG400027630"/>
</dbReference>
<name>M1CN40_SOLTU</name>
<keyword evidence="4" id="KW-1185">Reference proteome</keyword>
<evidence type="ECO:0000256" key="1">
    <source>
        <dbReference type="ARBA" id="ARBA00009817"/>
    </source>
</evidence>
<dbReference type="InParanoid" id="M1CN40"/>
<dbReference type="ExpressionAtlas" id="M1CN40">
    <property type="expression patterns" value="baseline and differential"/>
</dbReference>
<dbReference type="FunCoup" id="M1CN40">
    <property type="interactions" value="159"/>
</dbReference>
<dbReference type="PANTHER" id="PTHR11220">
    <property type="entry name" value="HEME-BINDING PROTEIN-RELATED"/>
    <property type="match status" value="1"/>
</dbReference>
<keyword evidence="2" id="KW-0732">Signal</keyword>
<dbReference type="EnsemblPlants" id="PGSC0003DMT400071037">
    <property type="protein sequence ID" value="PGSC0003DMT400071037"/>
    <property type="gene ID" value="PGSC0003DMG400027630"/>
</dbReference>
<dbReference type="SMR" id="M1CN40"/>
<evidence type="ECO:0000313" key="3">
    <source>
        <dbReference type="EnsemblPlants" id="PGSC0003DMT400071037"/>
    </source>
</evidence>
<organism evidence="3 4">
    <name type="scientific">Solanum tuberosum</name>
    <name type="common">Potato</name>
    <dbReference type="NCBI Taxonomy" id="4113"/>
    <lineage>
        <taxon>Eukaryota</taxon>
        <taxon>Viridiplantae</taxon>
        <taxon>Streptophyta</taxon>
        <taxon>Embryophyta</taxon>
        <taxon>Tracheophyta</taxon>
        <taxon>Spermatophyta</taxon>
        <taxon>Magnoliopsida</taxon>
        <taxon>eudicotyledons</taxon>
        <taxon>Gunneridae</taxon>
        <taxon>Pentapetalae</taxon>
        <taxon>asterids</taxon>
        <taxon>lamiids</taxon>
        <taxon>Solanales</taxon>
        <taxon>Solanaceae</taxon>
        <taxon>Solanoideae</taxon>
        <taxon>Solaneae</taxon>
        <taxon>Solanum</taxon>
    </lineage>
</organism>
<dbReference type="PaxDb" id="4113-PGSC0003DMT400071037"/>
<feature type="chain" id="PRO_5004013111" evidence="2">
    <location>
        <begin position="21"/>
        <end position="221"/>
    </location>
</feature>
<dbReference type="InterPro" id="IPR006917">
    <property type="entry name" value="SOUL_heme-bd"/>
</dbReference>
<dbReference type="FunFam" id="3.20.80.10:FF:000002">
    <property type="entry name" value="Heme-binding protein 2"/>
    <property type="match status" value="1"/>
</dbReference>
<dbReference type="Gene3D" id="3.20.80.10">
    <property type="entry name" value="Regulatory factor, effector binding domain"/>
    <property type="match status" value="1"/>
</dbReference>
<dbReference type="Pfam" id="PF04832">
    <property type="entry name" value="SOUL"/>
    <property type="match status" value="1"/>
</dbReference>
<dbReference type="PANTHER" id="PTHR11220:SF25">
    <property type="entry name" value="F3F9.4"/>
    <property type="match status" value="1"/>
</dbReference>
<dbReference type="SUPFAM" id="SSF55136">
    <property type="entry name" value="Probable bacterial effector-binding domain"/>
    <property type="match status" value="1"/>
</dbReference>
<reference evidence="4" key="1">
    <citation type="journal article" date="2011" name="Nature">
        <title>Genome sequence and analysis of the tuber crop potato.</title>
        <authorList>
            <consortium name="The Potato Genome Sequencing Consortium"/>
        </authorList>
    </citation>
    <scope>NUCLEOTIDE SEQUENCE [LARGE SCALE GENOMIC DNA]</scope>
    <source>
        <strain evidence="4">cv. DM1-3 516 R44</strain>
    </source>
</reference>
<feature type="signal peptide" evidence="2">
    <location>
        <begin position="1"/>
        <end position="20"/>
    </location>
</feature>
<evidence type="ECO:0000313" key="4">
    <source>
        <dbReference type="Proteomes" id="UP000011115"/>
    </source>
</evidence>
<dbReference type="OMA" id="YEIRTYH"/>
<dbReference type="AlphaFoldDB" id="M1CN40"/>
<dbReference type="STRING" id="4113.M1CN40"/>
<sequence length="221" mass="24927">MNSLMIKVCFFLVLISNGYSTKLDSYPPTCQRIECPNYDVIESGKDYEIRRYNSPMWMSTEPIDDISFVSATRTGFLRLFDYIQGKNNYHETVKMTAPVIIQVKPSDGPFCVSSFVVSFYVPKKNQPNPPPAEGLHLQKWGKTYVAVRQFSGFITDDDLPREAAALSASIAGTKWAAAIDKSHAADNTTLYTVAGYNSPFEFKNRVNEIWFTFDLDKALAI</sequence>